<dbReference type="Proteomes" id="UP000030466">
    <property type="component" value="Unassembled WGS sequence"/>
</dbReference>
<dbReference type="InterPro" id="IPR036425">
    <property type="entry name" value="MoaB/Mog-like_dom_sf"/>
</dbReference>
<evidence type="ECO:0000256" key="6">
    <source>
        <dbReference type="ARBA" id="ARBA00047317"/>
    </source>
</evidence>
<comment type="caution">
    <text evidence="10">The sequence shown here is derived from an EMBL/GenBank/DDBJ whole genome shotgun (WGS) entry which is preliminary data.</text>
</comment>
<dbReference type="OrthoDB" id="3196725at2"/>
<dbReference type="Gene3D" id="2.40.340.10">
    <property type="entry name" value="MoeA, C-terminal, domain IV"/>
    <property type="match status" value="1"/>
</dbReference>
<dbReference type="RefSeq" id="WP_035925836.1">
    <property type="nucleotide sequence ID" value="NZ_JSUH01000006.1"/>
</dbReference>
<dbReference type="SMART" id="SM00852">
    <property type="entry name" value="MoCF_biosynth"/>
    <property type="match status" value="1"/>
</dbReference>
<dbReference type="InterPro" id="IPR001453">
    <property type="entry name" value="MoaB/Mog_dom"/>
</dbReference>
<evidence type="ECO:0000256" key="2">
    <source>
        <dbReference type="ARBA" id="ARBA00005046"/>
    </source>
</evidence>
<dbReference type="Gene3D" id="2.170.190.11">
    <property type="entry name" value="Molybdopterin biosynthesis moea protein, domain 3"/>
    <property type="match status" value="1"/>
</dbReference>
<proteinExistence type="inferred from homology"/>
<keyword evidence="7" id="KW-0460">Magnesium</keyword>
<protein>
    <recommendedName>
        <fullName evidence="7">Molybdopterin molybdenumtransferase</fullName>
        <ecNumber evidence="7">2.10.1.1</ecNumber>
    </recommendedName>
</protein>
<keyword evidence="5 7" id="KW-0501">Molybdenum cofactor biosynthesis</keyword>
<dbReference type="SUPFAM" id="SSF53218">
    <property type="entry name" value="Molybdenum cofactor biosynthesis proteins"/>
    <property type="match status" value="1"/>
</dbReference>
<comment type="pathway">
    <text evidence="2 7">Cofactor biosynthesis; molybdopterin biosynthesis.</text>
</comment>
<dbReference type="SUPFAM" id="SSF63867">
    <property type="entry name" value="MoeA C-terminal domain-like"/>
    <property type="match status" value="1"/>
</dbReference>
<dbReference type="Pfam" id="PF03453">
    <property type="entry name" value="MoeA_N"/>
    <property type="match status" value="1"/>
</dbReference>
<dbReference type="PANTHER" id="PTHR10192">
    <property type="entry name" value="MOLYBDOPTERIN BIOSYNTHESIS PROTEIN"/>
    <property type="match status" value="1"/>
</dbReference>
<feature type="region of interest" description="Disordered" evidence="8">
    <location>
        <begin position="1"/>
        <end position="31"/>
    </location>
</feature>
<comment type="similarity">
    <text evidence="3 7">Belongs to the MoeA family.</text>
</comment>
<feature type="compositionally biased region" description="Acidic residues" evidence="8">
    <location>
        <begin position="21"/>
        <end position="31"/>
    </location>
</feature>
<comment type="cofactor">
    <cofactor evidence="7">
        <name>Mg(2+)</name>
        <dbReference type="ChEBI" id="CHEBI:18420"/>
    </cofactor>
</comment>
<dbReference type="GO" id="GO:0046872">
    <property type="term" value="F:metal ion binding"/>
    <property type="evidence" value="ECO:0007669"/>
    <property type="project" value="UniProtKB-UniRule"/>
</dbReference>
<dbReference type="InterPro" id="IPR008284">
    <property type="entry name" value="MoCF_biosynth_CS"/>
</dbReference>
<keyword evidence="11" id="KW-1185">Reference proteome</keyword>
<evidence type="ECO:0000256" key="4">
    <source>
        <dbReference type="ARBA" id="ARBA00022505"/>
    </source>
</evidence>
<evidence type="ECO:0000256" key="1">
    <source>
        <dbReference type="ARBA" id="ARBA00002901"/>
    </source>
</evidence>
<dbReference type="Pfam" id="PF00994">
    <property type="entry name" value="MoCF_biosynth"/>
    <property type="match status" value="1"/>
</dbReference>
<dbReference type="InterPro" id="IPR036688">
    <property type="entry name" value="MoeA_C_domain_IV_sf"/>
</dbReference>
<dbReference type="PROSITE" id="PS01078">
    <property type="entry name" value="MOCF_BIOSYNTHESIS_1"/>
    <property type="match status" value="1"/>
</dbReference>
<organism evidence="10 11">
    <name type="scientific">Kocuria rosea subsp. polaris</name>
    <dbReference type="NCBI Taxonomy" id="136273"/>
    <lineage>
        <taxon>Bacteria</taxon>
        <taxon>Bacillati</taxon>
        <taxon>Actinomycetota</taxon>
        <taxon>Actinomycetes</taxon>
        <taxon>Micrococcales</taxon>
        <taxon>Micrococcaceae</taxon>
        <taxon>Kocuria</taxon>
    </lineage>
</organism>
<evidence type="ECO:0000313" key="11">
    <source>
        <dbReference type="Proteomes" id="UP000030466"/>
    </source>
</evidence>
<dbReference type="EMBL" id="JSUH01000006">
    <property type="protein sequence ID" value="KHD97624.1"/>
    <property type="molecule type" value="Genomic_DNA"/>
</dbReference>
<dbReference type="GO" id="GO:0005829">
    <property type="term" value="C:cytosol"/>
    <property type="evidence" value="ECO:0007669"/>
    <property type="project" value="TreeGrafter"/>
</dbReference>
<evidence type="ECO:0000256" key="3">
    <source>
        <dbReference type="ARBA" id="ARBA00010763"/>
    </source>
</evidence>
<evidence type="ECO:0000256" key="7">
    <source>
        <dbReference type="RuleBase" id="RU365090"/>
    </source>
</evidence>
<dbReference type="GO" id="GO:0006777">
    <property type="term" value="P:Mo-molybdopterin cofactor biosynthetic process"/>
    <property type="evidence" value="ECO:0007669"/>
    <property type="project" value="UniProtKB-UniRule"/>
</dbReference>
<reference evidence="10 11" key="1">
    <citation type="journal article" date="2003" name="Int. J. Syst. Evol. Microbiol.">
        <title>Kocuria polaris sp. nov., an orange-pigmented psychrophilic bacterium isolated from an Antarctic cyanobacterial mat sample.</title>
        <authorList>
            <person name="Reddy G.S."/>
            <person name="Prakash J.S."/>
            <person name="Prabahar V."/>
            <person name="Matsumoto G.I."/>
            <person name="Stackebrandt E."/>
            <person name="Shivaji S."/>
        </authorList>
    </citation>
    <scope>NUCLEOTIDE SEQUENCE [LARGE SCALE GENOMIC DNA]</scope>
    <source>
        <strain evidence="10 11">CMS 76or</strain>
    </source>
</reference>
<dbReference type="Pfam" id="PF03454">
    <property type="entry name" value="MoeA_C"/>
    <property type="match status" value="1"/>
</dbReference>
<dbReference type="Gene3D" id="3.40.980.10">
    <property type="entry name" value="MoaB/Mog-like domain"/>
    <property type="match status" value="1"/>
</dbReference>
<evidence type="ECO:0000313" key="10">
    <source>
        <dbReference type="EMBL" id="KHD97624.1"/>
    </source>
</evidence>
<dbReference type="PANTHER" id="PTHR10192:SF5">
    <property type="entry name" value="GEPHYRIN"/>
    <property type="match status" value="1"/>
</dbReference>
<keyword evidence="7" id="KW-0808">Transferase</keyword>
<sequence length="455" mass="48229">MSGLPLPHDTNSPYTHALPVIEDDSGTPESAPEEVETVHDADWHRARQFSYDIATALPSHWLPLQEALGEALAEDVTAPIPVPHYASSAMDGYAVAGPQPWTVVFPEPVETDPRKMLTIPPRELYRPVLNLEPGEATRIVTGGLVPAGARAVLRDEYAQLSEEGTVLTIAAHAPSAEDIPYGQNIRRTGEEVAAGDVILHADCLLNPAHIAFAAVSGHDMLPVRRRPRVTILLTGSEVVEDGIPEPGQVRDAFGPQLPTFVEMLGGSVDQLRRVEDTAKAMLSALTEAPSGMASVLDARTEVVITTGGTGHSDADHVRSALQELGAVFLLDGLAQRPGHPTFLARLPEDGPFVVGLPGNPLAAMTSIFTVAQPLLAKLHSDRPPATRTLPAAEDLPGQKVTALVPAYLRDGTVAPRDRVGANMLRGLAHADVIAVVPPGGVAAGQDVEVVPLPWR</sequence>
<dbReference type="InterPro" id="IPR005110">
    <property type="entry name" value="MoeA_linker/N"/>
</dbReference>
<evidence type="ECO:0000259" key="9">
    <source>
        <dbReference type="SMART" id="SM00852"/>
    </source>
</evidence>
<name>A0A0A6VUR1_KOCRO</name>
<dbReference type="InterPro" id="IPR005111">
    <property type="entry name" value="MoeA_C_domain_IV"/>
</dbReference>
<comment type="catalytic activity">
    <reaction evidence="6">
        <text>adenylyl-molybdopterin + molybdate = Mo-molybdopterin + AMP + H(+)</text>
        <dbReference type="Rhea" id="RHEA:35047"/>
        <dbReference type="ChEBI" id="CHEBI:15378"/>
        <dbReference type="ChEBI" id="CHEBI:36264"/>
        <dbReference type="ChEBI" id="CHEBI:62727"/>
        <dbReference type="ChEBI" id="CHEBI:71302"/>
        <dbReference type="ChEBI" id="CHEBI:456215"/>
        <dbReference type="EC" id="2.10.1.1"/>
    </reaction>
</comment>
<gene>
    <name evidence="10" type="ORF">GY22_07845</name>
</gene>
<dbReference type="GO" id="GO:0061599">
    <property type="term" value="F:molybdopterin molybdotransferase activity"/>
    <property type="evidence" value="ECO:0007669"/>
    <property type="project" value="UniProtKB-UniRule"/>
</dbReference>
<keyword evidence="4 7" id="KW-0500">Molybdenum</keyword>
<dbReference type="CDD" id="cd00887">
    <property type="entry name" value="MoeA"/>
    <property type="match status" value="1"/>
</dbReference>
<comment type="function">
    <text evidence="1 7">Catalyzes the insertion of molybdate into adenylated molybdopterin with the concomitant release of AMP.</text>
</comment>
<evidence type="ECO:0000256" key="5">
    <source>
        <dbReference type="ARBA" id="ARBA00023150"/>
    </source>
</evidence>
<evidence type="ECO:0000256" key="8">
    <source>
        <dbReference type="SAM" id="MobiDB-lite"/>
    </source>
</evidence>
<dbReference type="Gene3D" id="3.90.105.10">
    <property type="entry name" value="Molybdopterin biosynthesis moea protein, domain 2"/>
    <property type="match status" value="1"/>
</dbReference>
<accession>A0A0A6VUR1</accession>
<dbReference type="InterPro" id="IPR036135">
    <property type="entry name" value="MoeA_linker/N_sf"/>
</dbReference>
<dbReference type="InterPro" id="IPR038987">
    <property type="entry name" value="MoeA-like"/>
</dbReference>
<dbReference type="UniPathway" id="UPA00344"/>
<dbReference type="SUPFAM" id="SSF63882">
    <property type="entry name" value="MoeA N-terminal region -like"/>
    <property type="match status" value="1"/>
</dbReference>
<feature type="domain" description="MoaB/Mog" evidence="9">
    <location>
        <begin position="230"/>
        <end position="377"/>
    </location>
</feature>
<dbReference type="EC" id="2.10.1.1" evidence="7"/>
<keyword evidence="7" id="KW-0479">Metal-binding</keyword>
<dbReference type="AlphaFoldDB" id="A0A0A6VUR1"/>